<evidence type="ECO:0000256" key="8">
    <source>
        <dbReference type="SAM" id="Phobius"/>
    </source>
</evidence>
<feature type="transmembrane region" description="Helical" evidence="8">
    <location>
        <begin position="12"/>
        <end position="36"/>
    </location>
</feature>
<dbReference type="PANTHER" id="PTHR37937">
    <property type="entry name" value="CONJUGATIVE TRANSFER: DNA TRANSPORT"/>
    <property type="match status" value="1"/>
</dbReference>
<keyword evidence="6 8" id="KW-0472">Membrane</keyword>
<name>A0A1G4Z482_9ACTN</name>
<feature type="transmembrane region" description="Helical" evidence="8">
    <location>
        <begin position="66"/>
        <end position="87"/>
    </location>
</feature>
<dbReference type="InterPro" id="IPR051539">
    <property type="entry name" value="T4SS-coupling_protein"/>
</dbReference>
<dbReference type="Gene3D" id="3.40.50.300">
    <property type="entry name" value="P-loop containing nucleotide triphosphate hydrolases"/>
    <property type="match status" value="1"/>
</dbReference>
<feature type="region of interest" description="Disordered" evidence="7">
    <location>
        <begin position="567"/>
        <end position="595"/>
    </location>
</feature>
<keyword evidence="11" id="KW-1185">Reference proteome</keyword>
<keyword evidence="4 8" id="KW-0812">Transmembrane</keyword>
<organism evidence="10 11">
    <name type="scientific">Klenkia marina</name>
    <dbReference type="NCBI Taxonomy" id="1960309"/>
    <lineage>
        <taxon>Bacteria</taxon>
        <taxon>Bacillati</taxon>
        <taxon>Actinomycetota</taxon>
        <taxon>Actinomycetes</taxon>
        <taxon>Geodermatophilales</taxon>
        <taxon>Geodermatophilaceae</taxon>
        <taxon>Klenkia</taxon>
    </lineage>
</organism>
<dbReference type="Pfam" id="PF02534">
    <property type="entry name" value="T4SS-DNA_transf"/>
    <property type="match status" value="1"/>
</dbReference>
<dbReference type="Proteomes" id="UP000198981">
    <property type="component" value="Unassembled WGS sequence"/>
</dbReference>
<protein>
    <submittedName>
        <fullName evidence="10">Type IV secretory pathway, VirD4 component, TraG/TraD family ATPase</fullName>
    </submittedName>
</protein>
<dbReference type="OrthoDB" id="226701at2"/>
<dbReference type="RefSeq" id="WP_092807858.1">
    <property type="nucleotide sequence ID" value="NZ_FMUH01000009.1"/>
</dbReference>
<evidence type="ECO:0000256" key="6">
    <source>
        <dbReference type="ARBA" id="ARBA00023136"/>
    </source>
</evidence>
<evidence type="ECO:0000256" key="2">
    <source>
        <dbReference type="ARBA" id="ARBA00008806"/>
    </source>
</evidence>
<evidence type="ECO:0000256" key="3">
    <source>
        <dbReference type="ARBA" id="ARBA00022475"/>
    </source>
</evidence>
<dbReference type="Pfam" id="PF12696">
    <property type="entry name" value="TraG-D_C"/>
    <property type="match status" value="1"/>
</dbReference>
<evidence type="ECO:0000259" key="9">
    <source>
        <dbReference type="Pfam" id="PF12696"/>
    </source>
</evidence>
<evidence type="ECO:0000256" key="5">
    <source>
        <dbReference type="ARBA" id="ARBA00022989"/>
    </source>
</evidence>
<comment type="subcellular location">
    <subcellularLocation>
        <location evidence="1">Cell membrane</location>
        <topology evidence="1">Multi-pass membrane protein</topology>
    </subcellularLocation>
</comment>
<dbReference type="CDD" id="cd01127">
    <property type="entry name" value="TrwB_TraG_TraD_VirD4"/>
    <property type="match status" value="1"/>
</dbReference>
<dbReference type="InterPro" id="IPR027417">
    <property type="entry name" value="P-loop_NTPase"/>
</dbReference>
<evidence type="ECO:0000256" key="1">
    <source>
        <dbReference type="ARBA" id="ARBA00004651"/>
    </source>
</evidence>
<dbReference type="AlphaFoldDB" id="A0A1G4Z482"/>
<dbReference type="GO" id="GO:0005886">
    <property type="term" value="C:plasma membrane"/>
    <property type="evidence" value="ECO:0007669"/>
    <property type="project" value="UniProtKB-SubCell"/>
</dbReference>
<sequence length="595" mass="63218">MSAVDKPSGSGLAGLLALLGGLLVVGLGVGALRLAAAIDGVQPLPLHPIQALVALRQGAGIPPSTVPVLGTAAGVLALLAALAGWVVHRHRSRRSRVDRAAAKMGRGRDIARLGHRGGTDTSRRLGVDGPGLPIGRAVAGGQRLFSSYEDVCIDIWGPRTGKTTSRAIPVILAAPGTVIATSNKRDLLDATRDPRAERGPVWVFDPQGIADTQPTWWWNPLTFVTDEVKARQLARLLHSAARDAGAKTDAYFDPAGIALLGNLLLAAACGGRDLAQVYLWLTDSTDDTPALLLEQAGYRLNAANVRQVLRFQYKQRDGIYGTAEITVSFLTSRAATAWVCPTGPGDRRPQLDVADFVTSGGTLYLLSKEGEGSTGPLVTALTNALTEAAETIARELPGGRLAVPMVVVLDEAANICRWYNLPDLYSHYGSRGIPVFTILQSWSQGVAVWGRDGMRKLWSASTVRVYGGGVAETDFLRELSTLVGQYRRPTVSTSTAKGGRSTSRSQTHELVLDIDDLADLPRGRAVVFSSGNPATLIRTEPWHTGPHAAAVAASQAAHDPAARIDRPAIGRQDPLPDVPTPMQLREDWAGPGTRR</sequence>
<keyword evidence="5 8" id="KW-1133">Transmembrane helix</keyword>
<dbReference type="InterPro" id="IPR003688">
    <property type="entry name" value="TraG/VirD4"/>
</dbReference>
<evidence type="ECO:0000256" key="4">
    <source>
        <dbReference type="ARBA" id="ARBA00022692"/>
    </source>
</evidence>
<dbReference type="InterPro" id="IPR032689">
    <property type="entry name" value="TraG-D_C"/>
</dbReference>
<dbReference type="STRING" id="1960309.SAMN03159343_4097"/>
<dbReference type="SUPFAM" id="SSF52540">
    <property type="entry name" value="P-loop containing nucleoside triphosphate hydrolases"/>
    <property type="match status" value="1"/>
</dbReference>
<gene>
    <name evidence="10" type="ORF">SAMN03159343_4097</name>
</gene>
<reference evidence="11" key="1">
    <citation type="submission" date="2016-10" db="EMBL/GenBank/DDBJ databases">
        <authorList>
            <person name="Varghese N."/>
            <person name="Submissions S."/>
        </authorList>
    </citation>
    <scope>NUCLEOTIDE SEQUENCE [LARGE SCALE GENOMIC DNA]</scope>
    <source>
        <strain evidence="11">DSM 45722</strain>
    </source>
</reference>
<comment type="similarity">
    <text evidence="2">Belongs to the VirD4/TraG family.</text>
</comment>
<evidence type="ECO:0000256" key="7">
    <source>
        <dbReference type="SAM" id="MobiDB-lite"/>
    </source>
</evidence>
<dbReference type="EMBL" id="FMUH01000009">
    <property type="protein sequence ID" value="SCX60445.1"/>
    <property type="molecule type" value="Genomic_DNA"/>
</dbReference>
<dbReference type="PANTHER" id="PTHR37937:SF1">
    <property type="entry name" value="CONJUGATIVE TRANSFER: DNA TRANSPORT"/>
    <property type="match status" value="1"/>
</dbReference>
<evidence type="ECO:0000313" key="11">
    <source>
        <dbReference type="Proteomes" id="UP000198981"/>
    </source>
</evidence>
<feature type="domain" description="TraD/TraG TraM recognition site" evidence="9">
    <location>
        <begin position="404"/>
        <end position="522"/>
    </location>
</feature>
<evidence type="ECO:0000313" key="10">
    <source>
        <dbReference type="EMBL" id="SCX60445.1"/>
    </source>
</evidence>
<proteinExistence type="inferred from homology"/>
<accession>A0A1G4Z482</accession>
<keyword evidence="3" id="KW-1003">Cell membrane</keyword>